<protein>
    <submittedName>
        <fullName evidence="1">Uncharacterized protein</fullName>
    </submittedName>
</protein>
<comment type="caution">
    <text evidence="1">The sequence shown here is derived from an EMBL/GenBank/DDBJ whole genome shotgun (WGS) entry which is preliminary data.</text>
</comment>
<organism evidence="1 2">
    <name type="scientific">Amblyomma americanum</name>
    <name type="common">Lone star tick</name>
    <dbReference type="NCBI Taxonomy" id="6943"/>
    <lineage>
        <taxon>Eukaryota</taxon>
        <taxon>Metazoa</taxon>
        <taxon>Ecdysozoa</taxon>
        <taxon>Arthropoda</taxon>
        <taxon>Chelicerata</taxon>
        <taxon>Arachnida</taxon>
        <taxon>Acari</taxon>
        <taxon>Parasitiformes</taxon>
        <taxon>Ixodida</taxon>
        <taxon>Ixodoidea</taxon>
        <taxon>Ixodidae</taxon>
        <taxon>Amblyomminae</taxon>
        <taxon>Amblyomma</taxon>
    </lineage>
</organism>
<name>A0AAQ4FBM6_AMBAM</name>
<evidence type="ECO:0000313" key="1">
    <source>
        <dbReference type="EMBL" id="KAK8783988.1"/>
    </source>
</evidence>
<keyword evidence="2" id="KW-1185">Reference proteome</keyword>
<gene>
    <name evidence="1" type="ORF">V5799_009648</name>
</gene>
<proteinExistence type="predicted"/>
<evidence type="ECO:0000313" key="2">
    <source>
        <dbReference type="Proteomes" id="UP001321473"/>
    </source>
</evidence>
<dbReference type="Proteomes" id="UP001321473">
    <property type="component" value="Unassembled WGS sequence"/>
</dbReference>
<dbReference type="EMBL" id="JARKHS020004951">
    <property type="protein sequence ID" value="KAK8783988.1"/>
    <property type="molecule type" value="Genomic_DNA"/>
</dbReference>
<sequence length="155" mass="17358">MPDQYRTCNWGMVPPNVVVTTSDTLPRVRVQYQEFLQLAVRTFGKPPIGQLPWFYQSHVDGGGYNLNPTPDWSRGFNQSLPAGQPTSPWSGLPTTERSVIVNVTELSKFYLFASGIRYGNATNLLLQDLTTELVALNGYEQTFTGYLGECNTRNC</sequence>
<dbReference type="SUPFAM" id="SSF53850">
    <property type="entry name" value="Periplasmic binding protein-like II"/>
    <property type="match status" value="1"/>
</dbReference>
<accession>A0AAQ4FBM6</accession>
<reference evidence="1 2" key="1">
    <citation type="journal article" date="2023" name="Arcadia Sci">
        <title>De novo assembly of a long-read Amblyomma americanum tick genome.</title>
        <authorList>
            <person name="Chou S."/>
            <person name="Poskanzer K.E."/>
            <person name="Rollins M."/>
            <person name="Thuy-Boun P.S."/>
        </authorList>
    </citation>
    <scope>NUCLEOTIDE SEQUENCE [LARGE SCALE GENOMIC DNA]</scope>
    <source>
        <strain evidence="1">F_SG_1</strain>
        <tissue evidence="1">Salivary glands</tissue>
    </source>
</reference>
<dbReference type="AlphaFoldDB" id="A0AAQ4FBM6"/>
<dbReference type="Gene3D" id="3.40.190.10">
    <property type="entry name" value="Periplasmic binding protein-like II"/>
    <property type="match status" value="1"/>
</dbReference>